<dbReference type="SUPFAM" id="SSF53850">
    <property type="entry name" value="Periplasmic binding protein-like II"/>
    <property type="match status" value="1"/>
</dbReference>
<proteinExistence type="inferred from homology"/>
<keyword evidence="7" id="KW-1185">Reference proteome</keyword>
<sequence length="254" mass="29904">MRKHYLHISFTLLVSWIITYAGDLKAANGPMSEINVVLDAWPPFRMIHENTYSGIDIDLWNRIGQEMHLKVKYVRCPWGRCLRMMEEGLVDVMGGLAYRDERAEYMQYIYPAYYSCSTVFYRHKRNDINIKKYEDLYYYEVGFVIGSAYFYPFDQDSRIPKKGVGTEKQLLEMLALNRIQLIIGTDCQADYEIAQSSYRNLFDKVSYKPHNNVDLHLAISKKSPYFKRYKDFQETLIMLIKEGAIEGISSSYFK</sequence>
<dbReference type="PROSITE" id="PS01039">
    <property type="entry name" value="SBP_BACTERIAL_3"/>
    <property type="match status" value="1"/>
</dbReference>
<comment type="similarity">
    <text evidence="2 4">Belongs to the bacterial solute-binding protein 3 family.</text>
</comment>
<dbReference type="PANTHER" id="PTHR35936:SF25">
    <property type="entry name" value="ABC TRANSPORTER SUBSTRATE-BINDING PROTEIN"/>
    <property type="match status" value="1"/>
</dbReference>
<evidence type="ECO:0000313" key="6">
    <source>
        <dbReference type="EMBL" id="RDH44461.1"/>
    </source>
</evidence>
<dbReference type="InterPro" id="IPR001638">
    <property type="entry name" value="Solute-binding_3/MltF_N"/>
</dbReference>
<evidence type="ECO:0000256" key="4">
    <source>
        <dbReference type="RuleBase" id="RU003744"/>
    </source>
</evidence>
<dbReference type="SMART" id="SM00062">
    <property type="entry name" value="PBPb"/>
    <property type="match status" value="1"/>
</dbReference>
<dbReference type="Pfam" id="PF00497">
    <property type="entry name" value="SBP_bac_3"/>
    <property type="match status" value="1"/>
</dbReference>
<keyword evidence="3" id="KW-0732">Signal</keyword>
<evidence type="ECO:0000259" key="5">
    <source>
        <dbReference type="SMART" id="SM00062"/>
    </source>
</evidence>
<protein>
    <submittedName>
        <fullName evidence="6">Amino acid ABC transporter substrate-binding protein</fullName>
    </submittedName>
</protein>
<dbReference type="EMBL" id="NDXW01000001">
    <property type="protein sequence ID" value="RDH44461.1"/>
    <property type="molecule type" value="Genomic_DNA"/>
</dbReference>
<comment type="caution">
    <text evidence="6">The sequence shown here is derived from an EMBL/GenBank/DDBJ whole genome shotgun (WGS) entry which is preliminary data.</text>
</comment>
<evidence type="ECO:0000256" key="2">
    <source>
        <dbReference type="ARBA" id="ARBA00010333"/>
    </source>
</evidence>
<dbReference type="AlphaFoldDB" id="A0A4V1INP6"/>
<feature type="domain" description="Solute-binding protein family 3/N-terminal" evidence="5">
    <location>
        <begin position="33"/>
        <end position="254"/>
    </location>
</feature>
<dbReference type="GO" id="GO:0030313">
    <property type="term" value="C:cell envelope"/>
    <property type="evidence" value="ECO:0007669"/>
    <property type="project" value="UniProtKB-SubCell"/>
</dbReference>
<gene>
    <name evidence="6" type="ORF">B9G39_14005</name>
</gene>
<evidence type="ECO:0000256" key="3">
    <source>
        <dbReference type="ARBA" id="ARBA00022729"/>
    </source>
</evidence>
<dbReference type="PANTHER" id="PTHR35936">
    <property type="entry name" value="MEMBRANE-BOUND LYTIC MUREIN TRANSGLYCOSYLASE F"/>
    <property type="match status" value="1"/>
</dbReference>
<reference evidence="6 7" key="1">
    <citation type="submission" date="2017-04" db="EMBL/GenBank/DDBJ databases">
        <title>Draft genome sequence of Zooshikella ganghwensis VG4 isolated from Red Sea sediments.</title>
        <authorList>
            <person name="Rehman Z."/>
            <person name="Alam I."/>
            <person name="Kamau A."/>
            <person name="Bajic V."/>
            <person name="Leiknes T."/>
        </authorList>
    </citation>
    <scope>NUCLEOTIDE SEQUENCE [LARGE SCALE GENOMIC DNA]</scope>
    <source>
        <strain evidence="6 7">VG4</strain>
    </source>
</reference>
<dbReference type="InterPro" id="IPR018313">
    <property type="entry name" value="SBP_3_CS"/>
</dbReference>
<evidence type="ECO:0000313" key="7">
    <source>
        <dbReference type="Proteomes" id="UP000257039"/>
    </source>
</evidence>
<accession>A0A4V1INP6</accession>
<dbReference type="Gene3D" id="3.40.190.10">
    <property type="entry name" value="Periplasmic binding protein-like II"/>
    <property type="match status" value="2"/>
</dbReference>
<name>A0A4V1INP6_9GAMM</name>
<evidence type="ECO:0000256" key="1">
    <source>
        <dbReference type="ARBA" id="ARBA00004196"/>
    </source>
</evidence>
<organism evidence="6 7">
    <name type="scientific">Zooshikella ganghwensis</name>
    <dbReference type="NCBI Taxonomy" id="202772"/>
    <lineage>
        <taxon>Bacteria</taxon>
        <taxon>Pseudomonadati</taxon>
        <taxon>Pseudomonadota</taxon>
        <taxon>Gammaproteobacteria</taxon>
        <taxon>Oceanospirillales</taxon>
        <taxon>Zooshikellaceae</taxon>
        <taxon>Zooshikella</taxon>
    </lineage>
</organism>
<dbReference type="Proteomes" id="UP000257039">
    <property type="component" value="Unassembled WGS sequence"/>
</dbReference>
<comment type="subcellular location">
    <subcellularLocation>
        <location evidence="1">Cell envelope</location>
    </subcellularLocation>
</comment>